<dbReference type="PANTHER" id="PTHR43140">
    <property type="entry name" value="TYPE-1 RESTRICTION ENZYME ECOKI SPECIFICITY PROTEIN"/>
    <property type="match status" value="1"/>
</dbReference>
<dbReference type="EMBL" id="FAVB01000001">
    <property type="protein sequence ID" value="CUU71737.1"/>
    <property type="molecule type" value="Genomic_DNA"/>
</dbReference>
<dbReference type="CDD" id="cd17260">
    <property type="entry name" value="RMtype1_S_EcoEI-TRD1-CR1_like"/>
    <property type="match status" value="1"/>
</dbReference>
<keyword evidence="4" id="KW-0175">Coiled coil</keyword>
<evidence type="ECO:0000313" key="6">
    <source>
        <dbReference type="EMBL" id="CUU71737.1"/>
    </source>
</evidence>
<name>A0A0S4RDN5_CAMHY</name>
<evidence type="ECO:0000313" key="7">
    <source>
        <dbReference type="Proteomes" id="UP000052237"/>
    </source>
</evidence>
<feature type="domain" description="Type I restriction modification DNA specificity" evidence="5">
    <location>
        <begin position="30"/>
        <end position="196"/>
    </location>
</feature>
<gene>
    <name evidence="6" type="ORF">ERS686654_00364</name>
</gene>
<keyword evidence="2" id="KW-0680">Restriction system</keyword>
<keyword evidence="7" id="KW-1185">Reference proteome</keyword>
<dbReference type="Proteomes" id="UP000052237">
    <property type="component" value="Unassembled WGS sequence"/>
</dbReference>
<dbReference type="SUPFAM" id="SSF116734">
    <property type="entry name" value="DNA methylase specificity domain"/>
    <property type="match status" value="2"/>
</dbReference>
<proteinExistence type="inferred from homology"/>
<dbReference type="InterPro" id="IPR051212">
    <property type="entry name" value="Type-I_RE_S_subunit"/>
</dbReference>
<evidence type="ECO:0000256" key="4">
    <source>
        <dbReference type="SAM" id="Coils"/>
    </source>
</evidence>
<feature type="domain" description="Type I restriction modification DNA specificity" evidence="5">
    <location>
        <begin position="252"/>
        <end position="421"/>
    </location>
</feature>
<comment type="similarity">
    <text evidence="1">Belongs to the type-I restriction system S methylase family.</text>
</comment>
<dbReference type="InterPro" id="IPR000055">
    <property type="entry name" value="Restrct_endonuc_typeI_TRD"/>
</dbReference>
<dbReference type="InterPro" id="IPR044946">
    <property type="entry name" value="Restrct_endonuc_typeI_TRD_sf"/>
</dbReference>
<dbReference type="RefSeq" id="WP_059431635.1">
    <property type="nucleotide sequence ID" value="NZ_FAUU01000003.1"/>
</dbReference>
<dbReference type="Pfam" id="PF01420">
    <property type="entry name" value="Methylase_S"/>
    <property type="match status" value="2"/>
</dbReference>
<protein>
    <submittedName>
        <fullName evidence="6">Restriction modification enzyme</fullName>
    </submittedName>
</protein>
<accession>A0A0S4RDN5</accession>
<dbReference type="Gene3D" id="3.90.220.20">
    <property type="entry name" value="DNA methylase specificity domains"/>
    <property type="match status" value="2"/>
</dbReference>
<reference evidence="6 7" key="1">
    <citation type="submission" date="2015-11" db="EMBL/GenBank/DDBJ databases">
        <authorList>
            <consortium name="Pathogen Informatics"/>
        </authorList>
    </citation>
    <scope>NUCLEOTIDE SEQUENCE [LARGE SCALE GENOMIC DNA]</scope>
    <source>
        <strain evidence="6 7">006A-0059</strain>
    </source>
</reference>
<feature type="coiled-coil region" evidence="4">
    <location>
        <begin position="171"/>
        <end position="205"/>
    </location>
</feature>
<dbReference type="AlphaFoldDB" id="A0A0S4RDN5"/>
<evidence type="ECO:0000256" key="2">
    <source>
        <dbReference type="ARBA" id="ARBA00022747"/>
    </source>
</evidence>
<evidence type="ECO:0000256" key="3">
    <source>
        <dbReference type="ARBA" id="ARBA00023125"/>
    </source>
</evidence>
<sequence length="440" mass="51494">MIETKVVWFKDLTLWTVALQDKNFVSSSFDVVRLGELIIDLSDERKITIIDNKIYNEPTISSKNNTITARKTAFGEEFKVKKRIQILPNDLVISRMHTQNGLFAFSNDEFVSTNTFIPFKIFEKKINPKFLFNILKLVLSKLQKFDSVNRETYTTEEILNLEVPLPPMEIQNKIVADIEEIQNKIKALQKQEKELKDEIERYIYIALGLEKEQKVEQKKAFVVEFKDLNRWDVAYNQNTKINNTTYKYDIEELNNICYINPKINLKNLIKEDKSVSFLSMDSVENDGKTFYPKLKKANENKGFMKFQNNDLLWAKITPCMQNKKSLIVNNLENGYGFGSTEFFVLRPKDLSEVDMKFILEFLRTDYVIEKAKETFKGSAGQQRVPKEFLEDLQIPLPPLNIQKEIVNFVENKKRAIKENQIKIIDLTKEINNTIDKIFIS</sequence>
<keyword evidence="3" id="KW-0238">DNA-binding</keyword>
<dbReference type="GO" id="GO:0009307">
    <property type="term" value="P:DNA restriction-modification system"/>
    <property type="evidence" value="ECO:0007669"/>
    <property type="project" value="UniProtKB-KW"/>
</dbReference>
<dbReference type="GO" id="GO:0003677">
    <property type="term" value="F:DNA binding"/>
    <property type="evidence" value="ECO:0007669"/>
    <property type="project" value="UniProtKB-KW"/>
</dbReference>
<organism evidence="6 7">
    <name type="scientific">Campylobacter hyointestinalis subsp. hyointestinalis</name>
    <dbReference type="NCBI Taxonomy" id="91352"/>
    <lineage>
        <taxon>Bacteria</taxon>
        <taxon>Pseudomonadati</taxon>
        <taxon>Campylobacterota</taxon>
        <taxon>Epsilonproteobacteria</taxon>
        <taxon>Campylobacterales</taxon>
        <taxon>Campylobacteraceae</taxon>
        <taxon>Campylobacter</taxon>
    </lineage>
</organism>
<evidence type="ECO:0000259" key="5">
    <source>
        <dbReference type="Pfam" id="PF01420"/>
    </source>
</evidence>
<comment type="caution">
    <text evidence="6">The sequence shown here is derived from an EMBL/GenBank/DDBJ whole genome shotgun (WGS) entry which is preliminary data.</text>
</comment>
<evidence type="ECO:0000256" key="1">
    <source>
        <dbReference type="ARBA" id="ARBA00010923"/>
    </source>
</evidence>
<dbReference type="PANTHER" id="PTHR43140:SF1">
    <property type="entry name" value="TYPE I RESTRICTION ENZYME ECOKI SPECIFICITY SUBUNIT"/>
    <property type="match status" value="1"/>
</dbReference>